<dbReference type="KEGG" id="bvr:BVIR_2559"/>
<dbReference type="OrthoDB" id="5242180at2"/>
<evidence type="ECO:0000256" key="1">
    <source>
        <dbReference type="SAM" id="MobiDB-lite"/>
    </source>
</evidence>
<evidence type="ECO:0008006" key="4">
    <source>
        <dbReference type="Google" id="ProtNLM"/>
    </source>
</evidence>
<feature type="region of interest" description="Disordered" evidence="1">
    <location>
        <begin position="170"/>
        <end position="208"/>
    </location>
</feature>
<keyword evidence="3" id="KW-1185">Reference proteome</keyword>
<gene>
    <name evidence="2" type="ORF">BVIRIDIS_20030</name>
</gene>
<sequence>MATEFNLPGSSFEEVQKILKGYASAPDQASLDSLSKLVGLHKTIISRNNKFLTDVGLISGGMKKTATDLGKKLGRALDHKQAEDAQNYWKEAVQTNEKVAGLVTTVRIKGGMSEKDFSTHVLYVSGQSNTSGNKTGARCVVDVLVAAKLLVEENGKLVVSAAPTIDPPVEVDLSSGGAAPKREPANGNGNGTGNSAGGPAPAVTLPPIPATASLTPQIAINIQLHLPETENAEVYEKLFKALREHLLSPKE</sequence>
<dbReference type="STRING" id="1079.BVIR_2559"/>
<accession>A0A0P0JNP3</accession>
<organism evidence="2 3">
    <name type="scientific">Blastochloris viridis</name>
    <name type="common">Rhodopseudomonas viridis</name>
    <dbReference type="NCBI Taxonomy" id="1079"/>
    <lineage>
        <taxon>Bacteria</taxon>
        <taxon>Pseudomonadati</taxon>
        <taxon>Pseudomonadota</taxon>
        <taxon>Alphaproteobacteria</taxon>
        <taxon>Hyphomicrobiales</taxon>
        <taxon>Blastochloridaceae</taxon>
        <taxon>Blastochloris</taxon>
    </lineage>
</organism>
<proteinExistence type="predicted"/>
<evidence type="ECO:0000313" key="3">
    <source>
        <dbReference type="Proteomes" id="UP000065734"/>
    </source>
</evidence>
<dbReference type="EMBL" id="LN907867">
    <property type="protein sequence ID" value="CUU42986.1"/>
    <property type="molecule type" value="Genomic_DNA"/>
</dbReference>
<reference evidence="3" key="1">
    <citation type="journal article" date="2016" name="Genome Announc.">
        <title>Revised genome sequence of the purple photosynthetic bacterium Blastochloris viridis.</title>
        <authorList>
            <person name="Liu L.N."/>
            <person name="Faulkner M."/>
            <person name="Liu X."/>
            <person name="Huang F."/>
            <person name="Darby A.C."/>
            <person name="Hall N."/>
        </authorList>
    </citation>
    <scope>NUCLEOTIDE SEQUENCE [LARGE SCALE GENOMIC DNA]</scope>
    <source>
        <strain evidence="3">ATCC 19567 / DSM 133 / F</strain>
    </source>
</reference>
<name>A0A0P0JNP3_BLAVI</name>
<dbReference type="RefSeq" id="WP_055037945.1">
    <property type="nucleotide sequence ID" value="NZ_AP014854.2"/>
</dbReference>
<evidence type="ECO:0000313" key="2">
    <source>
        <dbReference type="EMBL" id="CUU42986.1"/>
    </source>
</evidence>
<protein>
    <recommendedName>
        <fullName evidence="4">DUF5343 domain-containing protein</fullName>
    </recommendedName>
</protein>
<dbReference type="AlphaFoldDB" id="A0A0P0JNP3"/>
<dbReference type="Proteomes" id="UP000065734">
    <property type="component" value="Chromosome I"/>
</dbReference>